<dbReference type="SUPFAM" id="SSF56042">
    <property type="entry name" value="PurM C-terminal domain-like"/>
    <property type="match status" value="1"/>
</dbReference>
<dbReference type="EMBL" id="BBMS01000001">
    <property type="protein sequence ID" value="GAL23723.1"/>
    <property type="molecule type" value="Genomic_DNA"/>
</dbReference>
<dbReference type="InterPro" id="IPR036676">
    <property type="entry name" value="PurM-like_C_sf"/>
</dbReference>
<protein>
    <submittedName>
        <fullName evidence="2">Phosphoribosylformylglycinamidine synthase synthetase subunit and glutamine amidotransferase subunit</fullName>
        <ecNumber evidence="2">6.3.5.3</ecNumber>
    </submittedName>
</protein>
<name>A0ABQ0J4P4_9VIBR</name>
<feature type="region of interest" description="Disordered" evidence="1">
    <location>
        <begin position="58"/>
        <end position="78"/>
    </location>
</feature>
<keyword evidence="2" id="KW-0315">Glutamine amidotransferase</keyword>
<dbReference type="InterPro" id="IPR029062">
    <property type="entry name" value="Class_I_gatase-like"/>
</dbReference>
<dbReference type="Proteomes" id="UP000029223">
    <property type="component" value="Unassembled WGS sequence"/>
</dbReference>
<reference evidence="3" key="1">
    <citation type="submission" date="2014-09" db="EMBL/GenBank/DDBJ databases">
        <title>Vibrio variabilis JCM 19239. (C206) whole genome shotgun sequence.</title>
        <authorList>
            <person name="Sawabe T."/>
            <person name="Meirelles P."/>
            <person name="Nakanishi M."/>
            <person name="Sayaka M."/>
            <person name="Hattori M."/>
            <person name="Ohkuma M."/>
        </authorList>
    </citation>
    <scope>NUCLEOTIDE SEQUENCE [LARGE SCALE GENOMIC DNA]</scope>
    <source>
        <strain evidence="3">JCM 19239</strain>
    </source>
</reference>
<dbReference type="EC" id="6.3.5.3" evidence="2"/>
<feature type="compositionally biased region" description="Basic and acidic residues" evidence="1">
    <location>
        <begin position="65"/>
        <end position="75"/>
    </location>
</feature>
<evidence type="ECO:0000313" key="2">
    <source>
        <dbReference type="EMBL" id="GAL23723.1"/>
    </source>
</evidence>
<accession>A0ABQ0J4P4</accession>
<dbReference type="GO" id="GO:0004642">
    <property type="term" value="F:phosphoribosylformylglycinamidine synthase activity"/>
    <property type="evidence" value="ECO:0007669"/>
    <property type="project" value="UniProtKB-EC"/>
</dbReference>
<proteinExistence type="predicted"/>
<evidence type="ECO:0000313" key="3">
    <source>
        <dbReference type="Proteomes" id="UP000029223"/>
    </source>
</evidence>
<gene>
    <name evidence="2" type="ORF">JCM19239_7677</name>
</gene>
<reference evidence="3" key="2">
    <citation type="submission" date="2014-09" db="EMBL/GenBank/DDBJ databases">
        <authorList>
            <consortium name="NBRP consortium"/>
            <person name="Sawabe T."/>
            <person name="Meirelles P."/>
            <person name="Nakanishi M."/>
            <person name="Sayaka M."/>
            <person name="Hattori M."/>
            <person name="Ohkuma M."/>
        </authorList>
    </citation>
    <scope>NUCLEOTIDE SEQUENCE [LARGE SCALE GENOMIC DNA]</scope>
    <source>
        <strain evidence="3">JCM 19239</strain>
    </source>
</reference>
<keyword evidence="2" id="KW-0436">Ligase</keyword>
<dbReference type="Gene3D" id="3.40.50.880">
    <property type="match status" value="1"/>
</dbReference>
<sequence length="133" mass="14675">MKAVLAANGLAACSHVIGCVEASDDFVITSGDAVVIERSRTELRTIWAETTHKMQSLRDNSACADQEHEAKKDNSDPGLNVKLSFDVKEDVAAPYIATGVKLRWQFFVSRVLTLTLKWQPRLTVLALKQQTST</sequence>
<keyword evidence="3" id="KW-1185">Reference proteome</keyword>
<evidence type="ECO:0000256" key="1">
    <source>
        <dbReference type="SAM" id="MobiDB-lite"/>
    </source>
</evidence>
<comment type="caution">
    <text evidence="2">The sequence shown here is derived from an EMBL/GenBank/DDBJ whole genome shotgun (WGS) entry which is preliminary data.</text>
</comment>
<organism evidence="2 3">
    <name type="scientific">Vibrio variabilis</name>
    <dbReference type="NCBI Taxonomy" id="990271"/>
    <lineage>
        <taxon>Bacteria</taxon>
        <taxon>Pseudomonadati</taxon>
        <taxon>Pseudomonadota</taxon>
        <taxon>Gammaproteobacteria</taxon>
        <taxon>Vibrionales</taxon>
        <taxon>Vibrionaceae</taxon>
        <taxon>Vibrio</taxon>
    </lineage>
</organism>